<accession>A0A0U1DAV0</accession>
<evidence type="ECO:0000256" key="1">
    <source>
        <dbReference type="SAM" id="Phobius"/>
    </source>
</evidence>
<gene>
    <name evidence="2" type="ORF">BN000_02216</name>
</gene>
<organism evidence="2 3">
    <name type="scientific">Mycobacterium europaeum</name>
    <dbReference type="NCBI Taxonomy" id="761804"/>
    <lineage>
        <taxon>Bacteria</taxon>
        <taxon>Bacillati</taxon>
        <taxon>Actinomycetota</taxon>
        <taxon>Actinomycetes</taxon>
        <taxon>Mycobacteriales</taxon>
        <taxon>Mycobacteriaceae</taxon>
        <taxon>Mycobacterium</taxon>
        <taxon>Mycobacterium simiae complex</taxon>
    </lineage>
</organism>
<protein>
    <submittedName>
        <fullName evidence="2">Uncharacterized protein</fullName>
    </submittedName>
</protein>
<feature type="transmembrane region" description="Helical" evidence="1">
    <location>
        <begin position="37"/>
        <end position="61"/>
    </location>
</feature>
<keyword evidence="1" id="KW-1133">Transmembrane helix</keyword>
<sequence>MASPSPAPPPVRAASTLSALNGVESPAYSIIAPVISWSWAALATPMAIFVPIVIDASLLVLP</sequence>
<dbReference type="Proteomes" id="UP000199601">
    <property type="component" value="Unassembled WGS sequence"/>
</dbReference>
<keyword evidence="3" id="KW-1185">Reference proteome</keyword>
<evidence type="ECO:0000313" key="3">
    <source>
        <dbReference type="Proteomes" id="UP000199601"/>
    </source>
</evidence>
<name>A0A0U1DAV0_9MYCO</name>
<keyword evidence="1" id="KW-0812">Transmembrane</keyword>
<dbReference type="EMBL" id="CTEC01000001">
    <property type="protein sequence ID" value="CQD10721.1"/>
    <property type="molecule type" value="Genomic_DNA"/>
</dbReference>
<dbReference type="RefSeq" id="WP_167542615.1">
    <property type="nucleotide sequence ID" value="NZ_CTEC01000001.1"/>
</dbReference>
<dbReference type="AlphaFoldDB" id="A0A0U1DAV0"/>
<evidence type="ECO:0000313" key="2">
    <source>
        <dbReference type="EMBL" id="CQD10721.1"/>
    </source>
</evidence>
<reference evidence="3" key="1">
    <citation type="submission" date="2015-03" db="EMBL/GenBank/DDBJ databases">
        <authorList>
            <person name="Urmite Genomes"/>
        </authorList>
    </citation>
    <scope>NUCLEOTIDE SEQUENCE [LARGE SCALE GENOMIC DNA]</scope>
    <source>
        <strain evidence="3">CSUR P1344</strain>
    </source>
</reference>
<keyword evidence="1" id="KW-0472">Membrane</keyword>
<proteinExistence type="predicted"/>